<evidence type="ECO:0000256" key="1">
    <source>
        <dbReference type="ARBA" id="ARBA00009986"/>
    </source>
</evidence>
<dbReference type="SUPFAM" id="SSF53720">
    <property type="entry name" value="ALDH-like"/>
    <property type="match status" value="1"/>
</dbReference>
<dbReference type="RefSeq" id="WP_128105383.1">
    <property type="nucleotide sequence ID" value="NZ_CP042808.1"/>
</dbReference>
<dbReference type="FunFam" id="3.40.309.10:FF:000009">
    <property type="entry name" value="Aldehyde dehydrogenase A"/>
    <property type="match status" value="1"/>
</dbReference>
<dbReference type="InterPro" id="IPR016161">
    <property type="entry name" value="Ald_DH/histidinol_DH"/>
</dbReference>
<dbReference type="PANTHER" id="PTHR43353:SF5">
    <property type="entry name" value="SUCCINATE-SEMIALDEHYDE DEHYDROGENASE, MITOCHONDRIAL"/>
    <property type="match status" value="1"/>
</dbReference>
<feature type="active site" evidence="3">
    <location>
        <position position="249"/>
    </location>
</feature>
<protein>
    <submittedName>
        <fullName evidence="6">NAD-dependent succinate-semialdehyde dehydrogenase</fullName>
    </submittedName>
</protein>
<reference evidence="6 7" key="1">
    <citation type="submission" date="2019-08" db="EMBL/GenBank/DDBJ databases">
        <title>Acetobacter oryzioeni sp. nov., isolated from Korean rice wine vinegar.</title>
        <authorList>
            <person name="Baek J.H."/>
            <person name="Kim K.H."/>
            <person name="Jeon C.O."/>
            <person name="Han D.M."/>
        </authorList>
    </citation>
    <scope>NUCLEOTIDE SEQUENCE [LARGE SCALE GENOMIC DNA]</scope>
    <source>
        <strain evidence="6 7">B6</strain>
    </source>
</reference>
<dbReference type="AlphaFoldDB" id="A0A5B9GGN4"/>
<dbReference type="Pfam" id="PF00171">
    <property type="entry name" value="Aldedh"/>
    <property type="match status" value="1"/>
</dbReference>
<dbReference type="FunFam" id="3.40.605.10:FF:000007">
    <property type="entry name" value="NAD/NADP-dependent betaine aldehyde dehydrogenase"/>
    <property type="match status" value="1"/>
</dbReference>
<dbReference type="InterPro" id="IPR016163">
    <property type="entry name" value="Ald_DH_C"/>
</dbReference>
<dbReference type="InterPro" id="IPR016162">
    <property type="entry name" value="Ald_DH_N"/>
</dbReference>
<accession>A0A5B9GGN4</accession>
<evidence type="ECO:0000256" key="4">
    <source>
        <dbReference type="RuleBase" id="RU003345"/>
    </source>
</evidence>
<dbReference type="Proteomes" id="UP000287027">
    <property type="component" value="Chromosome"/>
</dbReference>
<evidence type="ECO:0000256" key="3">
    <source>
        <dbReference type="PROSITE-ProRule" id="PRU10007"/>
    </source>
</evidence>
<organism evidence="6 7">
    <name type="scientific">Acetobacter oryzoeni</name>
    <dbReference type="NCBI Taxonomy" id="2500548"/>
    <lineage>
        <taxon>Bacteria</taxon>
        <taxon>Pseudomonadati</taxon>
        <taxon>Pseudomonadota</taxon>
        <taxon>Alphaproteobacteria</taxon>
        <taxon>Acetobacterales</taxon>
        <taxon>Acetobacteraceae</taxon>
        <taxon>Acetobacter</taxon>
    </lineage>
</organism>
<dbReference type="GO" id="GO:0009450">
    <property type="term" value="P:gamma-aminobutyric acid catabolic process"/>
    <property type="evidence" value="ECO:0007669"/>
    <property type="project" value="TreeGrafter"/>
</dbReference>
<dbReference type="CDD" id="cd07103">
    <property type="entry name" value="ALDH_F5_SSADH_GabD"/>
    <property type="match status" value="1"/>
</dbReference>
<evidence type="ECO:0000259" key="5">
    <source>
        <dbReference type="Pfam" id="PF00171"/>
    </source>
</evidence>
<dbReference type="PROSITE" id="PS00687">
    <property type="entry name" value="ALDEHYDE_DEHYDR_GLU"/>
    <property type="match status" value="1"/>
</dbReference>
<feature type="domain" description="Aldehyde dehydrogenase" evidence="5">
    <location>
        <begin position="13"/>
        <end position="472"/>
    </location>
</feature>
<name>A0A5B9GGN4_9PROT</name>
<evidence type="ECO:0000313" key="7">
    <source>
        <dbReference type="Proteomes" id="UP000287027"/>
    </source>
</evidence>
<dbReference type="PROSITE" id="PS00070">
    <property type="entry name" value="ALDEHYDE_DEHYDR_CYS"/>
    <property type="match status" value="1"/>
</dbReference>
<evidence type="ECO:0000313" key="6">
    <source>
        <dbReference type="EMBL" id="QEE85388.1"/>
    </source>
</evidence>
<dbReference type="Gene3D" id="3.40.309.10">
    <property type="entry name" value="Aldehyde Dehydrogenase, Chain A, domain 2"/>
    <property type="match status" value="1"/>
</dbReference>
<sequence>MYTNFGLFIDGAWRKAAREATEPVISPVSESPLGEVPSAGVEDTQAAIEAAQLGLLRWSTTPAQKRADALHAIANEMCRRTEEAAQMISSETGKPLAQSRREWGLSIDQFRWYAEEARRIYGRIIESRVPGGRFDVSHEPVGVVAAFTAWNFPASLLARKMAPALAAGCSVIARPSSQTPGTAMVMFDCCLAGNLPSGVINLVVGSTEATYRPIMASKAVRKVSLTGSTRIGQQMIRDAADTMKKVSMELGGNAPLIVYDDADLDLALNTAAQTKFGNTGQVCVAPDRFFIHDHLYDAFVDGFTTRAKAIRLGDGLDENVGMGPLINAHRLAEMEAIVAEALTGGAQLRTGGQRPSGFNSGYFYEPTVLTDVTDDMRVMAEENFGPIAAISRFSSDDEVLTRANASDMGLAAYAFTRSPTRARRTIAELKAGMVGINSAALAAAEAPFGGTNFSGMGREGGSEGILDYLDVKLAQVVF</sequence>
<keyword evidence="7" id="KW-1185">Reference proteome</keyword>
<dbReference type="KEGG" id="aoy:EOV40_006395"/>
<dbReference type="PANTHER" id="PTHR43353">
    <property type="entry name" value="SUCCINATE-SEMIALDEHYDE DEHYDROGENASE, MITOCHONDRIAL"/>
    <property type="match status" value="1"/>
</dbReference>
<dbReference type="InterPro" id="IPR050740">
    <property type="entry name" value="Aldehyde_DH_Superfamily"/>
</dbReference>
<dbReference type="InterPro" id="IPR015590">
    <property type="entry name" value="Aldehyde_DH_dom"/>
</dbReference>
<dbReference type="InterPro" id="IPR016160">
    <property type="entry name" value="Ald_DH_CS_CYS"/>
</dbReference>
<evidence type="ECO:0000256" key="2">
    <source>
        <dbReference type="ARBA" id="ARBA00023002"/>
    </source>
</evidence>
<comment type="similarity">
    <text evidence="1 4">Belongs to the aldehyde dehydrogenase family.</text>
</comment>
<gene>
    <name evidence="6" type="ORF">EOV40_006395</name>
</gene>
<dbReference type="GO" id="GO:0004777">
    <property type="term" value="F:succinate-semialdehyde dehydrogenase (NAD+) activity"/>
    <property type="evidence" value="ECO:0007669"/>
    <property type="project" value="TreeGrafter"/>
</dbReference>
<dbReference type="EMBL" id="CP042808">
    <property type="protein sequence ID" value="QEE85388.1"/>
    <property type="molecule type" value="Genomic_DNA"/>
</dbReference>
<dbReference type="Gene3D" id="3.40.605.10">
    <property type="entry name" value="Aldehyde Dehydrogenase, Chain A, domain 1"/>
    <property type="match status" value="1"/>
</dbReference>
<keyword evidence="2 4" id="KW-0560">Oxidoreductase</keyword>
<proteinExistence type="inferred from homology"/>
<dbReference type="InterPro" id="IPR029510">
    <property type="entry name" value="Ald_DH_CS_GLU"/>
</dbReference>